<dbReference type="Pfam" id="PF13676">
    <property type="entry name" value="TIR_2"/>
    <property type="match status" value="1"/>
</dbReference>
<proteinExistence type="predicted"/>
<evidence type="ECO:0000259" key="1">
    <source>
        <dbReference type="Pfam" id="PF13676"/>
    </source>
</evidence>
<evidence type="ECO:0000313" key="2">
    <source>
        <dbReference type="EMBL" id="MCR6675038.1"/>
    </source>
</evidence>
<organism evidence="2 3">
    <name type="scientific">Escherichia marmotae</name>
    <dbReference type="NCBI Taxonomy" id="1499973"/>
    <lineage>
        <taxon>Bacteria</taxon>
        <taxon>Pseudomonadati</taxon>
        <taxon>Pseudomonadota</taxon>
        <taxon>Gammaproteobacteria</taxon>
        <taxon>Enterobacterales</taxon>
        <taxon>Enterobacteriaceae</taxon>
        <taxon>Escherichia</taxon>
    </lineage>
</organism>
<name>A0AAW5MRM0_9ESCH</name>
<feature type="domain" description="TIR" evidence="1">
    <location>
        <begin position="3"/>
        <end position="113"/>
    </location>
</feature>
<dbReference type="InterPro" id="IPR035897">
    <property type="entry name" value="Toll_tir_struct_dom_sf"/>
</dbReference>
<dbReference type="Proteomes" id="UP001206878">
    <property type="component" value="Unassembled WGS sequence"/>
</dbReference>
<dbReference type="Gene3D" id="3.40.50.10140">
    <property type="entry name" value="Toll/interleukin-1 receptor homology (TIR) domain"/>
    <property type="match status" value="1"/>
</dbReference>
<accession>A0AAW5MRM0</accession>
<dbReference type="EMBL" id="JANPXH010000003">
    <property type="protein sequence ID" value="MCR6675038.1"/>
    <property type="molecule type" value="Genomic_DNA"/>
</dbReference>
<evidence type="ECO:0000313" key="3">
    <source>
        <dbReference type="Proteomes" id="UP001206878"/>
    </source>
</evidence>
<reference evidence="2" key="1">
    <citation type="submission" date="2022-07" db="EMBL/GenBank/DDBJ databases">
        <title>Diversity of ethanolamine utilization by human commensal Escherichia coli.</title>
        <authorList>
            <person name="Jubelin G."/>
        </authorList>
    </citation>
    <scope>NUCLEOTIDE SEQUENCE</scope>
    <source>
        <strain evidence="2">S1</strain>
    </source>
</reference>
<dbReference type="InterPro" id="IPR000157">
    <property type="entry name" value="TIR_dom"/>
</dbReference>
<comment type="caution">
    <text evidence="2">The sequence shown here is derived from an EMBL/GenBank/DDBJ whole genome shotgun (WGS) entry which is preliminary data.</text>
</comment>
<gene>
    <name evidence="2" type="ORF">NVV43_05385</name>
</gene>
<protein>
    <submittedName>
        <fullName evidence="2">TIR domain-containing protein</fullName>
    </submittedName>
</protein>
<dbReference type="AlphaFoldDB" id="A0AAW5MRM0"/>
<dbReference type="GO" id="GO:0007165">
    <property type="term" value="P:signal transduction"/>
    <property type="evidence" value="ECO:0007669"/>
    <property type="project" value="InterPro"/>
</dbReference>
<dbReference type="SUPFAM" id="SSF52200">
    <property type="entry name" value="Toll/Interleukin receptor TIR domain"/>
    <property type="match status" value="1"/>
</dbReference>
<sequence length="315" mass="36168">MKIFISWSGQDSLEIAKVLRDWIPNVIQVAEPYVSAEDIDKGTRWATDISKELDDSSYGIICLTKNNINAPWINFEAGALGKKVDKSRVSPFLFKIKPSEITGPILQFQYTRSDDKNDILKLMLSINNQAGFLTEERLTKAFEQWWPSLERELDNIQDINPVDKDSTKKTKGDSTSEIQNLSKIVESLLDISRTNHQLLRDPASLLPEEYVSKIINREGRKETVLKIVASDLLSMHHSLIRVKRRFIRRGIDETSRSELIESLNKMIMDCSRVIAHLDNYCGASSNNMFNSALRLRTRNLIDMMDEEDAERDEME</sequence>